<proteinExistence type="predicted"/>
<evidence type="ECO:0000313" key="2">
    <source>
        <dbReference type="EMBL" id="ELU42141.1"/>
    </source>
</evidence>
<keyword evidence="3" id="KW-1185">Reference proteome</keyword>
<name>L8WVJ9_THACA</name>
<dbReference type="AlphaFoldDB" id="L8WVJ9"/>
<sequence length="187" mass="21362">MPRGLRTSRFSLPHLSQQLPITRSAQEQVPALSPAIRSLYRIFLRATSASVLHHSSATRCLRTRYRPIFEHYVRLHQDQATNNTIGNVLQEWDERIDNTLRLLHNSAVLRGLPHKITRSMSQLVHSRFLEQKHTSHPKYDPERNATKSAPCSPIDELSGELHLMLEETTQLAEGTTRLVLGSTPTKF</sequence>
<dbReference type="Proteomes" id="UP000011668">
    <property type="component" value="Unassembled WGS sequence"/>
</dbReference>
<reference evidence="2 3" key="1">
    <citation type="journal article" date="2013" name="Nat. Commun.">
        <title>The evolution and pathogenic mechanisms of the rice sheath blight pathogen.</title>
        <authorList>
            <person name="Zheng A."/>
            <person name="Lin R."/>
            <person name="Xu L."/>
            <person name="Qin P."/>
            <person name="Tang C."/>
            <person name="Ai P."/>
            <person name="Zhang D."/>
            <person name="Liu Y."/>
            <person name="Sun Z."/>
            <person name="Feng H."/>
            <person name="Wang Y."/>
            <person name="Chen Y."/>
            <person name="Liang X."/>
            <person name="Fu R."/>
            <person name="Li Q."/>
            <person name="Zhang J."/>
            <person name="Yu X."/>
            <person name="Xie Z."/>
            <person name="Ding L."/>
            <person name="Guan P."/>
            <person name="Tang J."/>
            <person name="Liang Y."/>
            <person name="Wang S."/>
            <person name="Deng Q."/>
            <person name="Li S."/>
            <person name="Zhu J."/>
            <person name="Wang L."/>
            <person name="Liu H."/>
            <person name="Li P."/>
        </authorList>
    </citation>
    <scope>NUCLEOTIDE SEQUENCE [LARGE SCALE GENOMIC DNA]</scope>
    <source>
        <strain evidence="3">AG-1 IA</strain>
    </source>
</reference>
<organism evidence="2 3">
    <name type="scientific">Thanatephorus cucumeris (strain AG1-IA)</name>
    <name type="common">Rice sheath blight fungus</name>
    <name type="synonym">Rhizoctonia solani</name>
    <dbReference type="NCBI Taxonomy" id="983506"/>
    <lineage>
        <taxon>Eukaryota</taxon>
        <taxon>Fungi</taxon>
        <taxon>Dikarya</taxon>
        <taxon>Basidiomycota</taxon>
        <taxon>Agaricomycotina</taxon>
        <taxon>Agaricomycetes</taxon>
        <taxon>Cantharellales</taxon>
        <taxon>Ceratobasidiaceae</taxon>
        <taxon>Rhizoctonia</taxon>
        <taxon>Rhizoctonia solani AG-1</taxon>
    </lineage>
</organism>
<dbReference type="HOGENOM" id="CLU_120113_0_0_1"/>
<dbReference type="EMBL" id="AFRT01000918">
    <property type="protein sequence ID" value="ELU42141.1"/>
    <property type="molecule type" value="Genomic_DNA"/>
</dbReference>
<comment type="caution">
    <text evidence="2">The sequence shown here is derived from an EMBL/GenBank/DDBJ whole genome shotgun (WGS) entry which is preliminary data.</text>
</comment>
<gene>
    <name evidence="2" type="ORF">AG1IA_03833</name>
</gene>
<accession>L8WVJ9</accession>
<feature type="compositionally biased region" description="Basic and acidic residues" evidence="1">
    <location>
        <begin position="132"/>
        <end position="145"/>
    </location>
</feature>
<evidence type="ECO:0000256" key="1">
    <source>
        <dbReference type="SAM" id="MobiDB-lite"/>
    </source>
</evidence>
<feature type="region of interest" description="Disordered" evidence="1">
    <location>
        <begin position="132"/>
        <end position="153"/>
    </location>
</feature>
<protein>
    <submittedName>
        <fullName evidence="2">Uncharacterized protein</fullName>
    </submittedName>
</protein>
<dbReference type="OrthoDB" id="2770090at2759"/>
<evidence type="ECO:0000313" key="3">
    <source>
        <dbReference type="Proteomes" id="UP000011668"/>
    </source>
</evidence>